<comment type="caution">
    <text evidence="2">The sequence shown here is derived from an EMBL/GenBank/DDBJ whole genome shotgun (WGS) entry which is preliminary data.</text>
</comment>
<reference evidence="2 3" key="1">
    <citation type="submission" date="2019-06" db="EMBL/GenBank/DDBJ databases">
        <title>A novel bacterium of genus Amaricoccus, isolated from marine sediment.</title>
        <authorList>
            <person name="Huang H."/>
            <person name="Mo K."/>
            <person name="Hu Y."/>
        </authorList>
    </citation>
    <scope>NUCLEOTIDE SEQUENCE [LARGE SCALE GENOMIC DNA]</scope>
    <source>
        <strain evidence="2 3">HB172011</strain>
    </source>
</reference>
<dbReference type="Pfam" id="PF11102">
    <property type="entry name" value="YjbF"/>
    <property type="match status" value="1"/>
</dbReference>
<dbReference type="AlphaFoldDB" id="A0A501WIB8"/>
<evidence type="ECO:0000313" key="2">
    <source>
        <dbReference type="EMBL" id="TPE49118.1"/>
    </source>
</evidence>
<accession>A0A501WIB8</accession>
<dbReference type="Proteomes" id="UP000319255">
    <property type="component" value="Unassembled WGS sequence"/>
</dbReference>
<sequence>MRNPFRLGAVSAPLALCLWLAGCALSTQADRNGQQLWPPAPGIDTTQAERLIAAGAPRLRITLLDQGPSVLMVETGARDGVTRWRTIDNAQIYLRDGLIIGTRGLSFDLMTADTAEAAAAIHGGYPARITRIHSYLDGQDRMRIRSYVCDVTPAGQESIRLLDGPEVPTQRIDEACRGPEDDFTNVYWLRGGRVAQSVQFISEGVGRAQVLFPSH</sequence>
<dbReference type="OrthoDB" id="6237231at2"/>
<dbReference type="EMBL" id="VFRP01000017">
    <property type="protein sequence ID" value="TPE49118.1"/>
    <property type="molecule type" value="Genomic_DNA"/>
</dbReference>
<evidence type="ECO:0000256" key="1">
    <source>
        <dbReference type="SAM" id="SignalP"/>
    </source>
</evidence>
<dbReference type="SUPFAM" id="SSF159270">
    <property type="entry name" value="YmcC-like"/>
    <property type="match status" value="1"/>
</dbReference>
<gene>
    <name evidence="2" type="ORF">FJM51_15715</name>
</gene>
<keyword evidence="2" id="KW-0449">Lipoprotein</keyword>
<name>A0A501WIB8_9RHOB</name>
<protein>
    <submittedName>
        <fullName evidence="2">YjbF family lipoprotein</fullName>
    </submittedName>
</protein>
<dbReference type="RefSeq" id="WP_140455091.1">
    <property type="nucleotide sequence ID" value="NZ_VFRP01000017.1"/>
</dbReference>
<dbReference type="Gene3D" id="2.40.360.10">
    <property type="entry name" value="YmcC-like"/>
    <property type="match status" value="1"/>
</dbReference>
<keyword evidence="3" id="KW-1185">Reference proteome</keyword>
<organism evidence="2 3">
    <name type="scientific">Amaricoccus solimangrovi</name>
    <dbReference type="NCBI Taxonomy" id="2589815"/>
    <lineage>
        <taxon>Bacteria</taxon>
        <taxon>Pseudomonadati</taxon>
        <taxon>Pseudomonadota</taxon>
        <taxon>Alphaproteobacteria</taxon>
        <taxon>Rhodobacterales</taxon>
        <taxon>Paracoccaceae</taxon>
        <taxon>Amaricoccus</taxon>
    </lineage>
</organism>
<keyword evidence="1" id="KW-0732">Signal</keyword>
<proteinExistence type="predicted"/>
<dbReference type="InterPro" id="IPR023373">
    <property type="entry name" value="YmcC_sf"/>
</dbReference>
<evidence type="ECO:0000313" key="3">
    <source>
        <dbReference type="Proteomes" id="UP000319255"/>
    </source>
</evidence>
<feature type="chain" id="PRO_5021340201" evidence="1">
    <location>
        <begin position="30"/>
        <end position="215"/>
    </location>
</feature>
<feature type="signal peptide" evidence="1">
    <location>
        <begin position="1"/>
        <end position="29"/>
    </location>
</feature>
<dbReference type="InterPro" id="IPR021308">
    <property type="entry name" value="GfcB"/>
</dbReference>
<dbReference type="PROSITE" id="PS51257">
    <property type="entry name" value="PROKAR_LIPOPROTEIN"/>
    <property type="match status" value="1"/>
</dbReference>